<accession>A0A3A9ZNH8</accession>
<evidence type="ECO:0000313" key="2">
    <source>
        <dbReference type="Proteomes" id="UP000281726"/>
    </source>
</evidence>
<dbReference type="Proteomes" id="UP000281726">
    <property type="component" value="Unassembled WGS sequence"/>
</dbReference>
<evidence type="ECO:0000313" key="1">
    <source>
        <dbReference type="EMBL" id="RKN49464.1"/>
    </source>
</evidence>
<sequence>MRADLIIEFMGGDPDIDQSFQAWLADAGLGATRGDSGWVVRVRGWTDCERWGEQLSRFVAGRSESFKLRVDGPGGESLLHEVRMVADADSMTRFLATSAYLQ</sequence>
<name>A0A3A9ZNH8_9ACTN</name>
<comment type="caution">
    <text evidence="1">The sequence shown here is derived from an EMBL/GenBank/DDBJ whole genome shotgun (WGS) entry which is preliminary data.</text>
</comment>
<protein>
    <submittedName>
        <fullName evidence="1">Uncharacterized protein</fullName>
    </submittedName>
</protein>
<proteinExistence type="predicted"/>
<dbReference type="AlphaFoldDB" id="A0A3A9ZNH8"/>
<dbReference type="OrthoDB" id="3402951at2"/>
<dbReference type="RefSeq" id="WP_120726684.1">
    <property type="nucleotide sequence ID" value="NZ_RBAK01000002.1"/>
</dbReference>
<dbReference type="EMBL" id="RBAK01000002">
    <property type="protein sequence ID" value="RKN49464.1"/>
    <property type="molecule type" value="Genomic_DNA"/>
</dbReference>
<gene>
    <name evidence="1" type="ORF">D7223_08235</name>
</gene>
<organism evidence="1 2">
    <name type="scientific">Micromonospora endolithica</name>
    <dbReference type="NCBI Taxonomy" id="230091"/>
    <lineage>
        <taxon>Bacteria</taxon>
        <taxon>Bacillati</taxon>
        <taxon>Actinomycetota</taxon>
        <taxon>Actinomycetes</taxon>
        <taxon>Micromonosporales</taxon>
        <taxon>Micromonosporaceae</taxon>
        <taxon>Micromonospora</taxon>
    </lineage>
</organism>
<reference evidence="1 2" key="1">
    <citation type="journal article" date="2004" name="Syst. Appl. Microbiol.">
        <title>Cryptoendolithic actinomycetes from antarctic sandstone rock samples: Micromonospora endolithica sp. nov. and two isolates related to Micromonospora coerulea Jensen 1932.</title>
        <authorList>
            <person name="Hirsch P."/>
            <person name="Mevs U."/>
            <person name="Kroppenstedt R.M."/>
            <person name="Schumann P."/>
            <person name="Stackebrandt E."/>
        </authorList>
    </citation>
    <scope>NUCLEOTIDE SEQUENCE [LARGE SCALE GENOMIC DNA]</scope>
    <source>
        <strain evidence="1 2">JCM 12677</strain>
    </source>
</reference>
<keyword evidence="2" id="KW-1185">Reference proteome</keyword>